<keyword evidence="3" id="KW-1185">Reference proteome</keyword>
<organism evidence="2 3">
    <name type="scientific">Hungatella hominis</name>
    <dbReference type="NCBI Taxonomy" id="2763050"/>
    <lineage>
        <taxon>Bacteria</taxon>
        <taxon>Bacillati</taxon>
        <taxon>Bacillota</taxon>
        <taxon>Clostridia</taxon>
        <taxon>Lachnospirales</taxon>
        <taxon>Lachnospiraceae</taxon>
        <taxon>Hungatella</taxon>
    </lineage>
</organism>
<dbReference type="EMBL" id="JACOPB010000003">
    <property type="protein sequence ID" value="MBC5707964.1"/>
    <property type="molecule type" value="Genomic_DNA"/>
</dbReference>
<evidence type="ECO:0000256" key="1">
    <source>
        <dbReference type="SAM" id="SignalP"/>
    </source>
</evidence>
<dbReference type="InterPro" id="IPR032774">
    <property type="entry name" value="WG_beta_rep"/>
</dbReference>
<feature type="chain" id="PRO_5047169911" evidence="1">
    <location>
        <begin position="24"/>
        <end position="500"/>
    </location>
</feature>
<reference evidence="2 3" key="1">
    <citation type="submission" date="2020-08" db="EMBL/GenBank/DDBJ databases">
        <title>Genome public.</title>
        <authorList>
            <person name="Liu C."/>
            <person name="Sun Q."/>
        </authorList>
    </citation>
    <scope>NUCLEOTIDE SEQUENCE [LARGE SCALE GENOMIC DNA]</scope>
    <source>
        <strain evidence="2 3">NSJ-66</strain>
    </source>
</reference>
<dbReference type="PROSITE" id="PS51257">
    <property type="entry name" value="PROKAR_LIPOPROTEIN"/>
    <property type="match status" value="1"/>
</dbReference>
<protein>
    <submittedName>
        <fullName evidence="2">WG repeat-containing protein</fullName>
    </submittedName>
</protein>
<sequence>MKKLSLILVTALTACLLSACQNAAGISQETQAMAVIGNETIEGRETEPAEVITEMAGSEEQFTEPVSTETVESDIAETEPTVSINNCINLFVSTRGFNESGMAAVQAGGSGQGKYGFIDSVNWNPRNGKNQYRIEPQFFDAYNFSEGLAAVNVKGLWGFINTEGTMVIDPQYVEVGQRFNNISTRGFVDGYALVKKKDTPNQDWLLIDKDNNIIETISRYSGNYIRKLGYITNFSVGGIYDTMYQKYNNEQFGGIYDDYGVYSENYLVTYSKENGYFIIDGEGNIILEINKLPEIAGISNISVGCSDKYVFVKAKINSYISTYLYDTSGNFLGEFEYTDMQPLGGTDYLSAVPLGQDKVRHVINKEGDIIFKARNNDLFGSLSYEKVGFSPLEPADYVFGTYDLETGEIQPLPKEASPYMAREYVFRENYIIKANYGPGYYGGDNTITVYDKTGHYINKNGTIPECDLFGLQYGVIPVENSDKTVSFYKVVEEQENGGMQ</sequence>
<dbReference type="RefSeq" id="WP_187020713.1">
    <property type="nucleotide sequence ID" value="NZ_JACOPB010000003.1"/>
</dbReference>
<dbReference type="PANTHER" id="PTHR37841">
    <property type="entry name" value="GLR2918 PROTEIN"/>
    <property type="match status" value="1"/>
</dbReference>
<evidence type="ECO:0000313" key="2">
    <source>
        <dbReference type="EMBL" id="MBC5707964.1"/>
    </source>
</evidence>
<dbReference type="Pfam" id="PF14903">
    <property type="entry name" value="WG_beta_rep"/>
    <property type="match status" value="1"/>
</dbReference>
<proteinExistence type="predicted"/>
<keyword evidence="1" id="KW-0732">Signal</keyword>
<dbReference type="PANTHER" id="PTHR37841:SF1">
    <property type="entry name" value="DUF3298 DOMAIN-CONTAINING PROTEIN"/>
    <property type="match status" value="1"/>
</dbReference>
<feature type="signal peptide" evidence="1">
    <location>
        <begin position="1"/>
        <end position="23"/>
    </location>
</feature>
<evidence type="ECO:0000313" key="3">
    <source>
        <dbReference type="Proteomes" id="UP000634672"/>
    </source>
</evidence>
<gene>
    <name evidence="2" type="ORF">H8S75_08370</name>
</gene>
<name>A0ABR7H429_9FIRM</name>
<accession>A0ABR7H429</accession>
<comment type="caution">
    <text evidence="2">The sequence shown here is derived from an EMBL/GenBank/DDBJ whole genome shotgun (WGS) entry which is preliminary data.</text>
</comment>
<dbReference type="Proteomes" id="UP000634672">
    <property type="component" value="Unassembled WGS sequence"/>
</dbReference>